<evidence type="ECO:0000313" key="7">
    <source>
        <dbReference type="Proteomes" id="UP000002217"/>
    </source>
</evidence>
<dbReference type="eggNOG" id="COG0250">
    <property type="taxonomic scope" value="Bacteria"/>
</dbReference>
<dbReference type="InterPro" id="IPR043425">
    <property type="entry name" value="NusG-like"/>
</dbReference>
<comment type="similarity">
    <text evidence="4">Belongs to the NusG family.</text>
</comment>
<keyword evidence="3 4" id="KW-0804">Transcription</keyword>
<dbReference type="CDD" id="cd06091">
    <property type="entry name" value="KOW_NusG"/>
    <property type="match status" value="1"/>
</dbReference>
<keyword evidence="1 4" id="KW-0889">Transcription antitermination</keyword>
<dbReference type="InterPro" id="IPR047663">
    <property type="entry name" value="Transcription_antiterm_LoaP"/>
</dbReference>
<accession>C8VZE8</accession>
<dbReference type="SMART" id="SM00738">
    <property type="entry name" value="NGN"/>
    <property type="match status" value="1"/>
</dbReference>
<dbReference type="GO" id="GO:0006354">
    <property type="term" value="P:DNA-templated transcription elongation"/>
    <property type="evidence" value="ECO:0007669"/>
    <property type="project" value="InterPro"/>
</dbReference>
<dbReference type="Gene3D" id="3.30.70.940">
    <property type="entry name" value="NusG, N-terminal domain"/>
    <property type="match status" value="1"/>
</dbReference>
<dbReference type="InterPro" id="IPR006645">
    <property type="entry name" value="NGN-like_dom"/>
</dbReference>
<dbReference type="GO" id="GO:0031564">
    <property type="term" value="P:transcription antitermination"/>
    <property type="evidence" value="ECO:0007669"/>
    <property type="project" value="UniProtKB-KW"/>
</dbReference>
<dbReference type="Gene3D" id="2.30.30.30">
    <property type="match status" value="1"/>
</dbReference>
<evidence type="ECO:0000256" key="2">
    <source>
        <dbReference type="ARBA" id="ARBA00023015"/>
    </source>
</evidence>
<dbReference type="PANTHER" id="PTHR30265">
    <property type="entry name" value="RHO-INTERACTING TRANSCRIPTION TERMINATION FACTOR NUSG"/>
    <property type="match status" value="1"/>
</dbReference>
<dbReference type="STRING" id="485916.Dtox_4226"/>
<dbReference type="Proteomes" id="UP000002217">
    <property type="component" value="Chromosome"/>
</dbReference>
<reference evidence="6 7" key="1">
    <citation type="journal article" date="2009" name="Stand. Genomic Sci.">
        <title>Complete genome sequence of Desulfotomaculum acetoxidans type strain (5575).</title>
        <authorList>
            <person name="Spring S."/>
            <person name="Lapidus A."/>
            <person name="Schroder M."/>
            <person name="Gleim D."/>
            <person name="Sims D."/>
            <person name="Meincke L."/>
            <person name="Glavina Del Rio T."/>
            <person name="Tice H."/>
            <person name="Copeland A."/>
            <person name="Cheng J.F."/>
            <person name="Lucas S."/>
            <person name="Chen F."/>
            <person name="Nolan M."/>
            <person name="Bruce D."/>
            <person name="Goodwin L."/>
            <person name="Pitluck S."/>
            <person name="Ivanova N."/>
            <person name="Mavromatis K."/>
            <person name="Mikhailova N."/>
            <person name="Pati A."/>
            <person name="Chen A."/>
            <person name="Palaniappan K."/>
            <person name="Land M."/>
            <person name="Hauser L."/>
            <person name="Chang Y.J."/>
            <person name="Jeffries C.D."/>
            <person name="Chain P."/>
            <person name="Saunders E."/>
            <person name="Brettin T."/>
            <person name="Detter J.C."/>
            <person name="Goker M."/>
            <person name="Bristow J."/>
            <person name="Eisen J.A."/>
            <person name="Markowitz V."/>
            <person name="Hugenholtz P."/>
            <person name="Kyrpides N.C."/>
            <person name="Klenk H.P."/>
            <person name="Han C."/>
        </authorList>
    </citation>
    <scope>NUCLEOTIDE SEQUENCE [LARGE SCALE GENOMIC DNA]</scope>
    <source>
        <strain evidence="7">ATCC 49208 / DSM 771 / VKM B-1644</strain>
    </source>
</reference>
<feature type="domain" description="NusG-like N-terminal" evidence="5">
    <location>
        <begin position="1"/>
        <end position="99"/>
    </location>
</feature>
<evidence type="ECO:0000259" key="5">
    <source>
        <dbReference type="SMART" id="SM00738"/>
    </source>
</evidence>
<dbReference type="GO" id="GO:0032784">
    <property type="term" value="P:regulation of DNA-templated transcription elongation"/>
    <property type="evidence" value="ECO:0007669"/>
    <property type="project" value="InterPro"/>
</dbReference>
<evidence type="ECO:0000256" key="4">
    <source>
        <dbReference type="RuleBase" id="RU000538"/>
    </source>
</evidence>
<organism evidence="6 7">
    <name type="scientific">Desulfofarcimen acetoxidans (strain ATCC 49208 / DSM 771 / KCTC 5769 / VKM B-1644 / 5575)</name>
    <name type="common">Desulfotomaculum acetoxidans</name>
    <dbReference type="NCBI Taxonomy" id="485916"/>
    <lineage>
        <taxon>Bacteria</taxon>
        <taxon>Bacillati</taxon>
        <taxon>Bacillota</taxon>
        <taxon>Clostridia</taxon>
        <taxon>Eubacteriales</taxon>
        <taxon>Peptococcaceae</taxon>
        <taxon>Desulfofarcimen</taxon>
    </lineage>
</organism>
<evidence type="ECO:0000256" key="1">
    <source>
        <dbReference type="ARBA" id="ARBA00022814"/>
    </source>
</evidence>
<dbReference type="AlphaFoldDB" id="C8VZE8"/>
<protein>
    <recommendedName>
        <fullName evidence="4">Transcription termination/antitermination protein NusG</fullName>
    </recommendedName>
</protein>
<keyword evidence="2 4" id="KW-0805">Transcription regulation</keyword>
<dbReference type="Pfam" id="PF02357">
    <property type="entry name" value="NusG"/>
    <property type="match status" value="1"/>
</dbReference>
<dbReference type="InterPro" id="IPR036735">
    <property type="entry name" value="NGN_dom_sf"/>
</dbReference>
<dbReference type="SUPFAM" id="SSF82679">
    <property type="entry name" value="N-utilization substance G protein NusG, N-terminal domain"/>
    <property type="match status" value="1"/>
</dbReference>
<dbReference type="OrthoDB" id="9809075at2"/>
<dbReference type="NCBIfam" id="NF033641">
    <property type="entry name" value="antiterm_LoaP"/>
    <property type="match status" value="1"/>
</dbReference>
<name>C8VZE8_DESAS</name>
<proteinExistence type="inferred from homology"/>
<evidence type="ECO:0000256" key="3">
    <source>
        <dbReference type="ARBA" id="ARBA00023163"/>
    </source>
</evidence>
<dbReference type="PRINTS" id="PR00338">
    <property type="entry name" value="NUSGTNSCPFCT"/>
</dbReference>
<comment type="function">
    <text evidence="4">Participates in transcription elongation, termination and antitermination.</text>
</comment>
<dbReference type="KEGG" id="dae:Dtox_4226"/>
<sequence length="164" mass="18465">MHWYVIHCLTGHEEDVRSRVKEKDIARAVVPRRLMVERRQGGWQYVERVVFPGYVFVQAHMTPAAYYAMRNLPGVIRVLGTSRPVPLMGNEVTLFLKLCRDGDPLGLSEVFVKGGSVKVISGPLMGLEGHIVKLDARRFRAKVNISLMGEPRIVELAVSVIKKT</sequence>
<dbReference type="InterPro" id="IPR001062">
    <property type="entry name" value="Transcrpt_antiterm_NusG"/>
</dbReference>
<dbReference type="InterPro" id="IPR008991">
    <property type="entry name" value="Translation_prot_SH3-like_sf"/>
</dbReference>
<dbReference type="PANTHER" id="PTHR30265:SF4">
    <property type="entry name" value="KOW MOTIF FAMILY PROTEIN, EXPRESSED"/>
    <property type="match status" value="1"/>
</dbReference>
<dbReference type="RefSeq" id="WP_015759563.1">
    <property type="nucleotide sequence ID" value="NC_013216.1"/>
</dbReference>
<dbReference type="SUPFAM" id="SSF50104">
    <property type="entry name" value="Translation proteins SH3-like domain"/>
    <property type="match status" value="1"/>
</dbReference>
<gene>
    <name evidence="6" type="ordered locus">Dtox_4226</name>
</gene>
<dbReference type="EMBL" id="CP001720">
    <property type="protein sequence ID" value="ACV64893.1"/>
    <property type="molecule type" value="Genomic_DNA"/>
</dbReference>
<dbReference type="InterPro" id="IPR014722">
    <property type="entry name" value="Rib_uL2_dom2"/>
</dbReference>
<keyword evidence="4" id="KW-0806">Transcription termination</keyword>
<keyword evidence="7" id="KW-1185">Reference proteome</keyword>
<evidence type="ECO:0000313" key="6">
    <source>
        <dbReference type="EMBL" id="ACV64893.1"/>
    </source>
</evidence>
<dbReference type="GO" id="GO:0006353">
    <property type="term" value="P:DNA-templated transcription termination"/>
    <property type="evidence" value="ECO:0007669"/>
    <property type="project" value="UniProtKB-KW"/>
</dbReference>
<dbReference type="HOGENOM" id="CLU_067287_2_2_9"/>